<dbReference type="CDD" id="cd04301">
    <property type="entry name" value="NAT_SF"/>
    <property type="match status" value="1"/>
</dbReference>
<evidence type="ECO:0000259" key="1">
    <source>
        <dbReference type="PROSITE" id="PS51186"/>
    </source>
</evidence>
<protein>
    <submittedName>
        <fullName evidence="2">GNAT family N-acetyltransferase</fullName>
    </submittedName>
</protein>
<organism evidence="2 3">
    <name type="scientific">Undibacter mobilis</name>
    <dbReference type="NCBI Taxonomy" id="2292256"/>
    <lineage>
        <taxon>Bacteria</taxon>
        <taxon>Pseudomonadati</taxon>
        <taxon>Pseudomonadota</taxon>
        <taxon>Alphaproteobacteria</taxon>
        <taxon>Hyphomicrobiales</taxon>
        <taxon>Nitrobacteraceae</taxon>
        <taxon>Undibacter</taxon>
    </lineage>
</organism>
<dbReference type="InterPro" id="IPR000182">
    <property type="entry name" value="GNAT_dom"/>
</dbReference>
<gene>
    <name evidence="2" type="ORF">DXH78_10090</name>
</gene>
<dbReference type="OrthoDB" id="9807426at2"/>
<dbReference type="AlphaFoldDB" id="A0A371BBE8"/>
<name>A0A371BBE8_9BRAD</name>
<sequence>MLSRHVKLLNGEMVVLRPLRPEDAALYPDFLAKVTSFDLRLRFFSAIREVSPEMIDKLVHYDPNKAMAFVALDADGRLLGVVRLHDDDKHETGEFAILLRSHLKGRGLGWLMMKHMIAYAKEHGLKAVRGQVLAENTTMLQMCGELGFHLRNDPDEPGTYHVELPLAEVPAEAVA</sequence>
<dbReference type="Pfam" id="PF13302">
    <property type="entry name" value="Acetyltransf_3"/>
    <property type="match status" value="1"/>
</dbReference>
<evidence type="ECO:0000313" key="3">
    <source>
        <dbReference type="Proteomes" id="UP000263993"/>
    </source>
</evidence>
<dbReference type="RefSeq" id="WP_115516909.1">
    <property type="nucleotide sequence ID" value="NZ_QRGO01000001.1"/>
</dbReference>
<accession>A0A371BBE8</accession>
<comment type="caution">
    <text evidence="2">The sequence shown here is derived from an EMBL/GenBank/DDBJ whole genome shotgun (WGS) entry which is preliminary data.</text>
</comment>
<dbReference type="GO" id="GO:0016747">
    <property type="term" value="F:acyltransferase activity, transferring groups other than amino-acyl groups"/>
    <property type="evidence" value="ECO:0007669"/>
    <property type="project" value="InterPro"/>
</dbReference>
<reference evidence="3" key="1">
    <citation type="submission" date="2018-08" db="EMBL/GenBank/DDBJ databases">
        <authorList>
            <person name="Kim S.-J."/>
            <person name="Jung G.-Y."/>
        </authorList>
    </citation>
    <scope>NUCLEOTIDE SEQUENCE [LARGE SCALE GENOMIC DNA]</scope>
    <source>
        <strain evidence="3">GY_H</strain>
    </source>
</reference>
<dbReference type="Proteomes" id="UP000263993">
    <property type="component" value="Unassembled WGS sequence"/>
</dbReference>
<feature type="domain" description="N-acetyltransferase" evidence="1">
    <location>
        <begin position="14"/>
        <end position="167"/>
    </location>
</feature>
<keyword evidence="3" id="KW-1185">Reference proteome</keyword>
<dbReference type="PROSITE" id="PS51186">
    <property type="entry name" value="GNAT"/>
    <property type="match status" value="1"/>
</dbReference>
<evidence type="ECO:0000313" key="2">
    <source>
        <dbReference type="EMBL" id="RDV04882.1"/>
    </source>
</evidence>
<dbReference type="Gene3D" id="3.40.630.30">
    <property type="match status" value="1"/>
</dbReference>
<dbReference type="SUPFAM" id="SSF55729">
    <property type="entry name" value="Acyl-CoA N-acyltransferases (Nat)"/>
    <property type="match status" value="1"/>
</dbReference>
<keyword evidence="2" id="KW-0808">Transferase</keyword>
<dbReference type="InterPro" id="IPR016181">
    <property type="entry name" value="Acyl_CoA_acyltransferase"/>
</dbReference>
<dbReference type="EMBL" id="QRGO01000001">
    <property type="protein sequence ID" value="RDV04882.1"/>
    <property type="molecule type" value="Genomic_DNA"/>
</dbReference>
<proteinExistence type="predicted"/>